<evidence type="ECO:0000313" key="3">
    <source>
        <dbReference type="Proteomes" id="UP001271769"/>
    </source>
</evidence>
<keyword evidence="1" id="KW-0812">Transmembrane</keyword>
<dbReference type="EMBL" id="JAXCLX010000003">
    <property type="protein sequence ID" value="MDY0873887.1"/>
    <property type="molecule type" value="Genomic_DNA"/>
</dbReference>
<keyword evidence="1" id="KW-0472">Membrane</keyword>
<dbReference type="Proteomes" id="UP001271769">
    <property type="component" value="Unassembled WGS sequence"/>
</dbReference>
<proteinExistence type="predicted"/>
<feature type="transmembrane region" description="Helical" evidence="1">
    <location>
        <begin position="49"/>
        <end position="70"/>
    </location>
</feature>
<dbReference type="RefSeq" id="WP_320502358.1">
    <property type="nucleotide sequence ID" value="NZ_JAXCLX010000003.1"/>
</dbReference>
<organism evidence="2 3">
    <name type="scientific">Dongia rigui</name>
    <dbReference type="NCBI Taxonomy" id="940149"/>
    <lineage>
        <taxon>Bacteria</taxon>
        <taxon>Pseudomonadati</taxon>
        <taxon>Pseudomonadota</taxon>
        <taxon>Alphaproteobacteria</taxon>
        <taxon>Rhodospirillales</taxon>
        <taxon>Dongiaceae</taxon>
        <taxon>Dongia</taxon>
    </lineage>
</organism>
<evidence type="ECO:0000313" key="2">
    <source>
        <dbReference type="EMBL" id="MDY0873887.1"/>
    </source>
</evidence>
<sequence>MANDLQSRVDSMFNKDRLWAWAFVVVLWATLLFVYFAVSGYIQDGSARILLAVAGLLVGIFNTASIAAMISHYGHDKKFIYELDIKHLDANR</sequence>
<accession>A0ABU5E2Q8</accession>
<name>A0ABU5E2Q8_9PROT</name>
<keyword evidence="3" id="KW-1185">Reference proteome</keyword>
<feature type="transmembrane region" description="Helical" evidence="1">
    <location>
        <begin position="18"/>
        <end position="37"/>
    </location>
</feature>
<keyword evidence="1" id="KW-1133">Transmembrane helix</keyword>
<evidence type="ECO:0000256" key="1">
    <source>
        <dbReference type="SAM" id="Phobius"/>
    </source>
</evidence>
<comment type="caution">
    <text evidence="2">The sequence shown here is derived from an EMBL/GenBank/DDBJ whole genome shotgun (WGS) entry which is preliminary data.</text>
</comment>
<reference evidence="2 3" key="1">
    <citation type="journal article" date="2013" name="Antonie Van Leeuwenhoek">
        <title>Dongia rigui sp. nov., isolated from freshwater of a large wetland in Korea.</title>
        <authorList>
            <person name="Baik K.S."/>
            <person name="Hwang Y.M."/>
            <person name="Choi J.S."/>
            <person name="Kwon J."/>
            <person name="Seong C.N."/>
        </authorList>
    </citation>
    <scope>NUCLEOTIDE SEQUENCE [LARGE SCALE GENOMIC DNA]</scope>
    <source>
        <strain evidence="2 3">04SU4-P</strain>
    </source>
</reference>
<protein>
    <submittedName>
        <fullName evidence="2">Uncharacterized protein</fullName>
    </submittedName>
</protein>
<gene>
    <name evidence="2" type="ORF">SMD31_18245</name>
</gene>